<sequence length="241" mass="26477">MTSKPLPSNATLIPVDLDHEDQRSILYAQRKICGWGETNIPIWDAHIKSGHRAMFWIAFPSSSPAATGIATKSALDFIPHPANGGSEKVLLVGHVALDRIDVPSEDSLTGDTTLTAEDGSVLTIATLFVMPEFKVHGLGSFAMTECERLAQEEPYGSLNCRAISVNTLSDRHCGNGVDGKDGLDMFPSLGLPTPARSNVGWFEKQGYVRYKEEKRYKAYTTDGRTIVVWAVYLKKELPPRK</sequence>
<evidence type="ECO:0000259" key="1">
    <source>
        <dbReference type="PROSITE" id="PS51186"/>
    </source>
</evidence>
<dbReference type="Pfam" id="PF00583">
    <property type="entry name" value="Acetyltransf_1"/>
    <property type="match status" value="1"/>
</dbReference>
<dbReference type="STRING" id="40998.A0A2P8A925"/>
<dbReference type="AlphaFoldDB" id="A0A2P8A925"/>
<keyword evidence="3" id="KW-1185">Reference proteome</keyword>
<dbReference type="Gene3D" id="3.40.630.30">
    <property type="match status" value="1"/>
</dbReference>
<gene>
    <name evidence="2" type="ORF">B9Z65_6587</name>
</gene>
<organism evidence="2 3">
    <name type="scientific">Elsinoe australis</name>
    <dbReference type="NCBI Taxonomy" id="40998"/>
    <lineage>
        <taxon>Eukaryota</taxon>
        <taxon>Fungi</taxon>
        <taxon>Dikarya</taxon>
        <taxon>Ascomycota</taxon>
        <taxon>Pezizomycotina</taxon>
        <taxon>Dothideomycetes</taxon>
        <taxon>Dothideomycetidae</taxon>
        <taxon>Myriangiales</taxon>
        <taxon>Elsinoaceae</taxon>
        <taxon>Elsinoe</taxon>
    </lineage>
</organism>
<protein>
    <submittedName>
        <fullName evidence="2">Vigilin 1</fullName>
    </submittedName>
</protein>
<accession>A0A2P8A925</accession>
<dbReference type="SUPFAM" id="SSF55729">
    <property type="entry name" value="Acyl-CoA N-acyltransferases (Nat)"/>
    <property type="match status" value="1"/>
</dbReference>
<evidence type="ECO:0000313" key="3">
    <source>
        <dbReference type="Proteomes" id="UP000243723"/>
    </source>
</evidence>
<dbReference type="OrthoDB" id="2326446at2759"/>
<reference evidence="2 3" key="1">
    <citation type="submission" date="2017-05" db="EMBL/GenBank/DDBJ databases">
        <title>Draft genome sequence of Elsinoe australis.</title>
        <authorList>
            <person name="Cheng Q."/>
        </authorList>
    </citation>
    <scope>NUCLEOTIDE SEQUENCE [LARGE SCALE GENOMIC DNA]</scope>
    <source>
        <strain evidence="2 3">NL1</strain>
    </source>
</reference>
<dbReference type="EMBL" id="NHZQ01000060">
    <property type="protein sequence ID" value="PSK56963.1"/>
    <property type="molecule type" value="Genomic_DNA"/>
</dbReference>
<evidence type="ECO:0000313" key="2">
    <source>
        <dbReference type="EMBL" id="PSK56963.1"/>
    </source>
</evidence>
<dbReference type="InterPro" id="IPR000182">
    <property type="entry name" value="GNAT_dom"/>
</dbReference>
<name>A0A2P8A925_9PEZI</name>
<dbReference type="Proteomes" id="UP000243723">
    <property type="component" value="Unassembled WGS sequence"/>
</dbReference>
<dbReference type="PROSITE" id="PS51186">
    <property type="entry name" value="GNAT"/>
    <property type="match status" value="1"/>
</dbReference>
<feature type="domain" description="N-acetyltransferase" evidence="1">
    <location>
        <begin position="38"/>
        <end position="238"/>
    </location>
</feature>
<dbReference type="GO" id="GO:0016747">
    <property type="term" value="F:acyltransferase activity, transferring groups other than amino-acyl groups"/>
    <property type="evidence" value="ECO:0007669"/>
    <property type="project" value="InterPro"/>
</dbReference>
<proteinExistence type="predicted"/>
<comment type="caution">
    <text evidence="2">The sequence shown here is derived from an EMBL/GenBank/DDBJ whole genome shotgun (WGS) entry which is preliminary data.</text>
</comment>
<dbReference type="InterPro" id="IPR016181">
    <property type="entry name" value="Acyl_CoA_acyltransferase"/>
</dbReference>